<reference evidence="4 5" key="1">
    <citation type="submission" date="2018-06" db="EMBL/GenBank/DDBJ databases">
        <title>Complete genome of Desulfovibrio marinus P48SEP.</title>
        <authorList>
            <person name="Crispim J.S."/>
            <person name="Vidigal P.M.P."/>
            <person name="Silva L.C.F."/>
            <person name="Araujo L.C."/>
            <person name="Laguardia C.N."/>
            <person name="Dias R.S."/>
            <person name="Sousa M.P."/>
            <person name="Paula S.O."/>
            <person name="Silva C."/>
        </authorList>
    </citation>
    <scope>NUCLEOTIDE SEQUENCE [LARGE SCALE GENOMIC DNA]</scope>
    <source>
        <strain evidence="4 5">P48SEP</strain>
    </source>
</reference>
<dbReference type="EMBL" id="QMIF01000003">
    <property type="protein sequence ID" value="TVM35124.1"/>
    <property type="molecule type" value="Genomic_DNA"/>
</dbReference>
<dbReference type="Pfam" id="PF09335">
    <property type="entry name" value="VTT_dom"/>
    <property type="match status" value="1"/>
</dbReference>
<reference evidence="3 6" key="2">
    <citation type="submission" date="2019-04" db="EMBL/GenBank/DDBJ databases">
        <title>Isolation and culture of sulfate reducing bacteria from the cold seep of the South China Sea.</title>
        <authorList>
            <person name="Sun C."/>
            <person name="Liu R."/>
        </authorList>
    </citation>
    <scope>NUCLEOTIDE SEQUENCE [LARGE SCALE GENOMIC DNA]</scope>
    <source>
        <strain evidence="3 6">CS1</strain>
    </source>
</reference>
<dbReference type="InterPro" id="IPR032816">
    <property type="entry name" value="VTT_dom"/>
</dbReference>
<evidence type="ECO:0000313" key="5">
    <source>
        <dbReference type="Proteomes" id="UP000434052"/>
    </source>
</evidence>
<dbReference type="RefSeq" id="WP_144234678.1">
    <property type="nucleotide sequence ID" value="NZ_CP039543.1"/>
</dbReference>
<dbReference type="OrthoDB" id="9810270at2"/>
<dbReference type="Proteomes" id="UP000503251">
    <property type="component" value="Chromosome"/>
</dbReference>
<evidence type="ECO:0000313" key="3">
    <source>
        <dbReference type="EMBL" id="QJT08228.1"/>
    </source>
</evidence>
<organism evidence="4 5">
    <name type="scientific">Oceanidesulfovibrio marinus</name>
    <dbReference type="NCBI Taxonomy" id="370038"/>
    <lineage>
        <taxon>Bacteria</taxon>
        <taxon>Pseudomonadati</taxon>
        <taxon>Thermodesulfobacteriota</taxon>
        <taxon>Desulfovibrionia</taxon>
        <taxon>Desulfovibrionales</taxon>
        <taxon>Desulfovibrionaceae</taxon>
        <taxon>Oceanidesulfovibrio</taxon>
    </lineage>
</organism>
<name>A0A6P1ZIN1_9BACT</name>
<sequence length="195" mass="22507">MKFMQSWIEKMWRISDTKGAHRVLALVAFSESIFFPIPPDVLLMPMCLGNREKSFRYALTCLIFSLLGGVVGYFVGYYFMQVIGEPIVRFYGFQDQVQQIAMWYEKYNAWAVAVAGLTPIPYKVCTLTAGMFKIDFTTFIIASTLARGFRFFCIATLLYFFGEKVRDFIERRFNIVVTALMVLVVLGFVAIKFFK</sequence>
<dbReference type="PANTHER" id="PTHR42709:SF11">
    <property type="entry name" value="DEDA FAMILY PROTEIN"/>
    <property type="match status" value="1"/>
</dbReference>
<keyword evidence="6" id="KW-1185">Reference proteome</keyword>
<evidence type="ECO:0000313" key="6">
    <source>
        <dbReference type="Proteomes" id="UP000503251"/>
    </source>
</evidence>
<dbReference type="InterPro" id="IPR051311">
    <property type="entry name" value="DedA_domain"/>
</dbReference>
<dbReference type="GO" id="GO:0005886">
    <property type="term" value="C:plasma membrane"/>
    <property type="evidence" value="ECO:0007669"/>
    <property type="project" value="TreeGrafter"/>
</dbReference>
<accession>A0A6P1ZIN1</accession>
<dbReference type="AlphaFoldDB" id="A0A6P1ZIN1"/>
<gene>
    <name evidence="4" type="ORF">DQK91_06915</name>
    <name evidence="3" type="ORF">E8L03_04490</name>
</gene>
<evidence type="ECO:0000256" key="1">
    <source>
        <dbReference type="SAM" id="Phobius"/>
    </source>
</evidence>
<dbReference type="PANTHER" id="PTHR42709">
    <property type="entry name" value="ALKALINE PHOSPHATASE LIKE PROTEIN"/>
    <property type="match status" value="1"/>
</dbReference>
<evidence type="ECO:0000313" key="4">
    <source>
        <dbReference type="EMBL" id="TVM35124.1"/>
    </source>
</evidence>
<feature type="transmembrane region" description="Helical" evidence="1">
    <location>
        <begin position="173"/>
        <end position="194"/>
    </location>
</feature>
<protein>
    <submittedName>
        <fullName evidence="4">DedA family protein</fullName>
    </submittedName>
</protein>
<keyword evidence="1" id="KW-0812">Transmembrane</keyword>
<feature type="domain" description="VTT" evidence="2">
    <location>
        <begin position="61"/>
        <end position="158"/>
    </location>
</feature>
<keyword evidence="1" id="KW-1133">Transmembrane helix</keyword>
<feature type="transmembrane region" description="Helical" evidence="1">
    <location>
        <begin position="57"/>
        <end position="80"/>
    </location>
</feature>
<keyword evidence="1" id="KW-0472">Membrane</keyword>
<proteinExistence type="predicted"/>
<dbReference type="EMBL" id="CP039543">
    <property type="protein sequence ID" value="QJT08228.1"/>
    <property type="molecule type" value="Genomic_DNA"/>
</dbReference>
<feature type="transmembrane region" description="Helical" evidence="1">
    <location>
        <begin position="109"/>
        <end position="132"/>
    </location>
</feature>
<feature type="transmembrane region" description="Helical" evidence="1">
    <location>
        <begin position="20"/>
        <end position="37"/>
    </location>
</feature>
<evidence type="ECO:0000259" key="2">
    <source>
        <dbReference type="Pfam" id="PF09335"/>
    </source>
</evidence>
<feature type="transmembrane region" description="Helical" evidence="1">
    <location>
        <begin position="138"/>
        <end position="161"/>
    </location>
</feature>
<dbReference type="Proteomes" id="UP000434052">
    <property type="component" value="Unassembled WGS sequence"/>
</dbReference>